<protein>
    <submittedName>
        <fullName evidence="3">Autotransporter outer membrane beta-barrel domain-containing protein</fullName>
    </submittedName>
</protein>
<dbReference type="InterPro" id="IPR036709">
    <property type="entry name" value="Autotransporte_beta_dom_sf"/>
</dbReference>
<dbReference type="Gene3D" id="2.40.128.130">
    <property type="entry name" value="Autotransporter beta-domain"/>
    <property type="match status" value="1"/>
</dbReference>
<feature type="signal peptide" evidence="1">
    <location>
        <begin position="1"/>
        <end position="22"/>
    </location>
</feature>
<evidence type="ECO:0000256" key="1">
    <source>
        <dbReference type="SAM" id="SignalP"/>
    </source>
</evidence>
<keyword evidence="1" id="KW-0732">Signal</keyword>
<name>A0A516H5Y6_9PROT</name>
<accession>A0A516H5Y6</accession>
<dbReference type="AlphaFoldDB" id="A0A516H5Y6"/>
<dbReference type="Proteomes" id="UP000317496">
    <property type="component" value="Chromosome"/>
</dbReference>
<dbReference type="KEGG" id="fer:FNB15_18810"/>
<dbReference type="InterPro" id="IPR005546">
    <property type="entry name" value="Autotransporte_beta"/>
</dbReference>
<organism evidence="3 4">
    <name type="scientific">Ferrovibrio terrae</name>
    <dbReference type="NCBI Taxonomy" id="2594003"/>
    <lineage>
        <taxon>Bacteria</taxon>
        <taxon>Pseudomonadati</taxon>
        <taxon>Pseudomonadota</taxon>
        <taxon>Alphaproteobacteria</taxon>
        <taxon>Rhodospirillales</taxon>
        <taxon>Rhodospirillaceae</taxon>
        <taxon>Ferrovibrio</taxon>
    </lineage>
</organism>
<gene>
    <name evidence="3" type="ORF">FNB15_18810</name>
</gene>
<dbReference type="SMART" id="SM00869">
    <property type="entry name" value="Autotransporter"/>
    <property type="match status" value="1"/>
</dbReference>
<dbReference type="RefSeq" id="WP_144258195.1">
    <property type="nucleotide sequence ID" value="NZ_CP041636.1"/>
</dbReference>
<evidence type="ECO:0000313" key="4">
    <source>
        <dbReference type="Proteomes" id="UP000317496"/>
    </source>
</evidence>
<dbReference type="OrthoDB" id="5720638at2"/>
<dbReference type="PROSITE" id="PS51208">
    <property type="entry name" value="AUTOTRANSPORTER"/>
    <property type="match status" value="1"/>
</dbReference>
<evidence type="ECO:0000313" key="3">
    <source>
        <dbReference type="EMBL" id="QDO99199.1"/>
    </source>
</evidence>
<feature type="chain" id="PRO_5021779008" evidence="1">
    <location>
        <begin position="23"/>
        <end position="360"/>
    </location>
</feature>
<keyword evidence="4" id="KW-1185">Reference proteome</keyword>
<dbReference type="SUPFAM" id="SSF103515">
    <property type="entry name" value="Autotransporter"/>
    <property type="match status" value="1"/>
</dbReference>
<feature type="domain" description="Autotransporter" evidence="2">
    <location>
        <begin position="102"/>
        <end position="360"/>
    </location>
</feature>
<dbReference type="Pfam" id="PF03797">
    <property type="entry name" value="Autotransporter"/>
    <property type="match status" value="1"/>
</dbReference>
<proteinExistence type="predicted"/>
<dbReference type="EMBL" id="CP041636">
    <property type="protein sequence ID" value="QDO99199.1"/>
    <property type="molecule type" value="Genomic_DNA"/>
</dbReference>
<reference evidence="3 4" key="1">
    <citation type="submission" date="2019-07" db="EMBL/GenBank/DDBJ databases">
        <title>Genome sequencing for Ferrovibrio sp. K5.</title>
        <authorList>
            <person name="Park S.-J."/>
        </authorList>
    </citation>
    <scope>NUCLEOTIDE SEQUENCE [LARGE SCALE GENOMIC DNA]</scope>
    <source>
        <strain evidence="3 4">K5</strain>
    </source>
</reference>
<sequence>MLRKVALGLMGLGMMVSGSAFAASDVSNSGSGSAQVVTAIAAPIASAQTASLISGAIGGALSGGIGGFSPSGSTFSLTDSGNRAPNQTTYLNSRDTGRNAGAADKPFGVWLQGAYSTIDNGQVGAAADGTAINTVLGLDYKLSDRLVIGVGGIYENVDVDTNTLTGRGNVQSEGFGIAPYLGFQLTNRWSASLSGAYSWLSYDAKRTNNTVSGSYDATRWMLNGSLNGTYTSGKIVMMPQVGVMYLEEEADAFTESNGQVNASNTIKLGRLYAGGKVGYAMGTMMPYFKLIGEYDFEHPDALAIGNGTFTNDDDTGGKVGLGVDFFSAGPFSGNLEGTYDSLGRTDLDVWTISGRVRMRF</sequence>
<evidence type="ECO:0000259" key="2">
    <source>
        <dbReference type="PROSITE" id="PS51208"/>
    </source>
</evidence>